<dbReference type="EMBL" id="RCSS01000151">
    <property type="protein sequence ID" value="RVD92749.1"/>
    <property type="molecule type" value="Genomic_DNA"/>
</dbReference>
<accession>A0A437ANQ7</accession>
<comment type="caution">
    <text evidence="2">The sequence shown here is derived from an EMBL/GenBank/DDBJ whole genome shotgun (WGS) entry which is preliminary data.</text>
</comment>
<evidence type="ECO:0000256" key="1">
    <source>
        <dbReference type="SAM" id="SignalP"/>
    </source>
</evidence>
<proteinExistence type="predicted"/>
<keyword evidence="1" id="KW-0732">Signal</keyword>
<gene>
    <name evidence="2" type="ORF">TUBRATIS_007380</name>
</gene>
<sequence>MFKSTFLIGMFIATELTHNPSDCNNHLCNEQVVSANDNVHMPIQQSYNASNVTNTESNTDLLTSIEKQISPLSKNITVFETMCVSRYTFLLYESIKFIEDNYFFDFYSVCNHIFQMDLPNNFHKKNICNHEKFKNSFNDYIVKYLDEMELLIKRGSILKTVDLNATCYEFVINFNSRSKLFKLLF</sequence>
<dbReference type="VEuPathDB" id="MicrosporidiaDB:TUBRATIS_007380"/>
<protein>
    <submittedName>
        <fullName evidence="2">Uncharacterized protein</fullName>
    </submittedName>
</protein>
<feature type="signal peptide" evidence="1">
    <location>
        <begin position="1"/>
        <end position="17"/>
    </location>
</feature>
<dbReference type="Proteomes" id="UP000282876">
    <property type="component" value="Unassembled WGS sequence"/>
</dbReference>
<keyword evidence="3" id="KW-1185">Reference proteome</keyword>
<reference evidence="2 3" key="1">
    <citation type="submission" date="2018-10" db="EMBL/GenBank/DDBJ databases">
        <title>Draft genome sequence of the microsporidian Tubulinosema ratisbonensis.</title>
        <authorList>
            <person name="Polonais V."/>
            <person name="Peyretaillade E."/>
            <person name="Niehus S."/>
            <person name="Wawrzyniak I."/>
            <person name="Franchet A."/>
            <person name="Gaspin C."/>
            <person name="Reichstadt M."/>
            <person name="Belser C."/>
            <person name="Labadie K."/>
            <person name="Delbac F."/>
            <person name="Ferrandon D."/>
        </authorList>
    </citation>
    <scope>NUCLEOTIDE SEQUENCE [LARGE SCALE GENOMIC DNA]</scope>
    <source>
        <strain evidence="2 3">Franzen</strain>
    </source>
</reference>
<feature type="chain" id="PRO_5019469934" evidence="1">
    <location>
        <begin position="18"/>
        <end position="185"/>
    </location>
</feature>
<dbReference type="AlphaFoldDB" id="A0A437ANQ7"/>
<evidence type="ECO:0000313" key="2">
    <source>
        <dbReference type="EMBL" id="RVD92749.1"/>
    </source>
</evidence>
<name>A0A437ANQ7_9MICR</name>
<organism evidence="2 3">
    <name type="scientific">Tubulinosema ratisbonensis</name>
    <dbReference type="NCBI Taxonomy" id="291195"/>
    <lineage>
        <taxon>Eukaryota</taxon>
        <taxon>Fungi</taxon>
        <taxon>Fungi incertae sedis</taxon>
        <taxon>Microsporidia</taxon>
        <taxon>Tubulinosematoidea</taxon>
        <taxon>Tubulinosematidae</taxon>
        <taxon>Tubulinosema</taxon>
    </lineage>
</organism>
<evidence type="ECO:0000313" key="3">
    <source>
        <dbReference type="Proteomes" id="UP000282876"/>
    </source>
</evidence>